<evidence type="ECO:0000259" key="3">
    <source>
        <dbReference type="Pfam" id="PF16344"/>
    </source>
</evidence>
<accession>A0ABV8NT36</accession>
<dbReference type="InterPro" id="IPR006860">
    <property type="entry name" value="FecR"/>
</dbReference>
<keyword evidence="1" id="KW-1133">Transmembrane helix</keyword>
<organism evidence="4 5">
    <name type="scientific">Pedobacter jamesrossensis</name>
    <dbReference type="NCBI Taxonomy" id="1908238"/>
    <lineage>
        <taxon>Bacteria</taxon>
        <taxon>Pseudomonadati</taxon>
        <taxon>Bacteroidota</taxon>
        <taxon>Sphingobacteriia</taxon>
        <taxon>Sphingobacteriales</taxon>
        <taxon>Sphingobacteriaceae</taxon>
        <taxon>Pedobacter</taxon>
    </lineage>
</organism>
<sequence>MENDAKKLLEKYLNGNSTAEESAVVEDWYLQIQFEKDAPNHAVIEESKKQIWSKLHRNRKSNVLPMLKMVGIAASIVLSVAVGFYFIKYNSSSSLQANTTPLKSILPGGKKAILTLSDGTVVDLDNAKDGQIANQNGIVVLKSKNGGIEYLIKDEHRISSGINTIYTPRGGQYQVSLPDGTKVWLNAASSLKYPYSFAKTERLVELKGEAYFEVSKDKTRPFKVRTTGQTVEVLGTHFNINAYQDEDLVKTTLLEGAVKVISPTSKLQLRPGEQSLLSTGGDKLTVNTQVDTDKEIAWKNDVFSFDDDDLKTVMRQISRWYDIDVVYKGKIDNEKYVGEIPRSSNLSEVFKILELNHIHAEVKGKVLTISGK</sequence>
<dbReference type="Gene3D" id="3.55.50.30">
    <property type="match status" value="1"/>
</dbReference>
<gene>
    <name evidence="4" type="ORF">ACFOUY_19000</name>
</gene>
<dbReference type="Proteomes" id="UP001595792">
    <property type="component" value="Unassembled WGS sequence"/>
</dbReference>
<evidence type="ECO:0000313" key="5">
    <source>
        <dbReference type="Proteomes" id="UP001595792"/>
    </source>
</evidence>
<keyword evidence="1" id="KW-0472">Membrane</keyword>
<reference evidence="5" key="1">
    <citation type="journal article" date="2019" name="Int. J. Syst. Evol. Microbiol.">
        <title>The Global Catalogue of Microorganisms (GCM) 10K type strain sequencing project: providing services to taxonomists for standard genome sequencing and annotation.</title>
        <authorList>
            <consortium name="The Broad Institute Genomics Platform"/>
            <consortium name="The Broad Institute Genome Sequencing Center for Infectious Disease"/>
            <person name="Wu L."/>
            <person name="Ma J."/>
        </authorList>
    </citation>
    <scope>NUCLEOTIDE SEQUENCE [LARGE SCALE GENOMIC DNA]</scope>
    <source>
        <strain evidence="5">CCM 8689</strain>
    </source>
</reference>
<dbReference type="Pfam" id="PF04773">
    <property type="entry name" value="FecR"/>
    <property type="match status" value="1"/>
</dbReference>
<dbReference type="PANTHER" id="PTHR30273">
    <property type="entry name" value="PERIPLASMIC SIGNAL SENSOR AND SIGMA FACTOR ACTIVATOR FECR-RELATED"/>
    <property type="match status" value="1"/>
</dbReference>
<dbReference type="InterPro" id="IPR012373">
    <property type="entry name" value="Ferrdict_sens_TM"/>
</dbReference>
<dbReference type="Pfam" id="PF16344">
    <property type="entry name" value="FecR_C"/>
    <property type="match status" value="1"/>
</dbReference>
<proteinExistence type="predicted"/>
<dbReference type="InterPro" id="IPR032508">
    <property type="entry name" value="FecR_C"/>
</dbReference>
<dbReference type="Gene3D" id="2.60.120.1440">
    <property type="match status" value="1"/>
</dbReference>
<name>A0ABV8NT36_9SPHI</name>
<feature type="domain" description="Protein FecR C-terminal" evidence="3">
    <location>
        <begin position="303"/>
        <end position="369"/>
    </location>
</feature>
<keyword evidence="5" id="KW-1185">Reference proteome</keyword>
<comment type="caution">
    <text evidence="4">The sequence shown here is derived from an EMBL/GenBank/DDBJ whole genome shotgun (WGS) entry which is preliminary data.</text>
</comment>
<evidence type="ECO:0000259" key="2">
    <source>
        <dbReference type="Pfam" id="PF04773"/>
    </source>
</evidence>
<protein>
    <submittedName>
        <fullName evidence="4">FecR family protein</fullName>
    </submittedName>
</protein>
<dbReference type="RefSeq" id="WP_378962848.1">
    <property type="nucleotide sequence ID" value="NZ_JBHRXC010000001.1"/>
</dbReference>
<feature type="domain" description="FecR protein" evidence="2">
    <location>
        <begin position="164"/>
        <end position="259"/>
    </location>
</feature>
<dbReference type="EMBL" id="JBHSBY010000143">
    <property type="protein sequence ID" value="MFC4198802.1"/>
    <property type="molecule type" value="Genomic_DNA"/>
</dbReference>
<evidence type="ECO:0000256" key="1">
    <source>
        <dbReference type="SAM" id="Phobius"/>
    </source>
</evidence>
<feature type="transmembrane region" description="Helical" evidence="1">
    <location>
        <begin position="66"/>
        <end position="87"/>
    </location>
</feature>
<dbReference type="PANTHER" id="PTHR30273:SF2">
    <property type="entry name" value="PROTEIN FECR"/>
    <property type="match status" value="1"/>
</dbReference>
<keyword evidence="1" id="KW-0812">Transmembrane</keyword>
<dbReference type="PIRSF" id="PIRSF018266">
    <property type="entry name" value="FecR"/>
    <property type="match status" value="1"/>
</dbReference>
<evidence type="ECO:0000313" key="4">
    <source>
        <dbReference type="EMBL" id="MFC4198802.1"/>
    </source>
</evidence>